<sequence length="777" mass="86636">MDTFSAEDLPKIGGIATVSILHSFIPTHWLPFSIVGRAQKWTLSRTLFVTAFGAVLHVVSTSLLGITAITMANTIAGEERVHKLASLLLIVLGGSYILLFLLGKGGHSHSHNHPMEKMAVAGLVLVPALSPCATTLPVFLAVGNSSSMMVLAIIVLLFSTITVMTSLVALSFYGASQIKFHWIERYDKLLVGTVLCLVGILTLVFHDHEGGGHSIGEHSHRKLIGLKNYCSYNNYKHMLRRGPRGFLSAGCKVTIRLSSIKVFWAKIRHELNRFLSLSLFCRLQRCSQHKKPAIIMTHLLSIHFTLKPSCITRPYYQPYNRCSNPCPASLLLCTSRSLSINCISHRGKPLRRRNFYVNSVHLTQESQAQSLSGSSQVSNESSKPKRVMVIGGDGYCGWATALHLSNKNYEVAIVDSFVRRLFDHQLGLDSLTPISSIHTRIRRWKSLTGKNIELYIGDICDFDFLSEAFKSFEPDSVVHFGEQRSAPYSMIDRSRAVFTQKNNVLGTLNVLFAIKEFREECHLVKLGTMGEYGTPNIDIEEGYITINHNGRTDTLPYPKQASSFYHLSKVHDSNNIAFTCKAWGIRATDLNQGVVYGARTDETEMHEELYNRFDYDGVFGTALNRFCVQAAVGHPLTVYGKGGQTRGYLDIRDTVQCVELAIANPARPGEFRVFNQFTEQFSVNDLARLVTNAGEKLGLDVRAISVPNPRVEAEEHYYSAKHTKLIELGLKPHLLSDSLLDSLLNFAIRFKDRVDTTQIMPNVSWKKISAKPKTVAA</sequence>
<dbReference type="Proteomes" id="UP001234297">
    <property type="component" value="Chromosome 3"/>
</dbReference>
<accession>A0ACC2LPA9</accession>
<keyword evidence="2" id="KW-1185">Reference proteome</keyword>
<comment type="caution">
    <text evidence="1">The sequence shown here is derived from an EMBL/GenBank/DDBJ whole genome shotgun (WGS) entry which is preliminary data.</text>
</comment>
<gene>
    <name evidence="1" type="ORF">MRB53_009536</name>
</gene>
<evidence type="ECO:0000313" key="1">
    <source>
        <dbReference type="EMBL" id="KAJ8635269.1"/>
    </source>
</evidence>
<organism evidence="1 2">
    <name type="scientific">Persea americana</name>
    <name type="common">Avocado</name>
    <dbReference type="NCBI Taxonomy" id="3435"/>
    <lineage>
        <taxon>Eukaryota</taxon>
        <taxon>Viridiplantae</taxon>
        <taxon>Streptophyta</taxon>
        <taxon>Embryophyta</taxon>
        <taxon>Tracheophyta</taxon>
        <taxon>Spermatophyta</taxon>
        <taxon>Magnoliopsida</taxon>
        <taxon>Magnoliidae</taxon>
        <taxon>Laurales</taxon>
        <taxon>Lauraceae</taxon>
        <taxon>Persea</taxon>
    </lineage>
</organism>
<dbReference type="EMBL" id="CM056811">
    <property type="protein sequence ID" value="KAJ8635269.1"/>
    <property type="molecule type" value="Genomic_DNA"/>
</dbReference>
<proteinExistence type="predicted"/>
<name>A0ACC2LPA9_PERAE</name>
<evidence type="ECO:0000313" key="2">
    <source>
        <dbReference type="Proteomes" id="UP001234297"/>
    </source>
</evidence>
<reference evidence="1 2" key="1">
    <citation type="journal article" date="2022" name="Hortic Res">
        <title>A haplotype resolved chromosomal level avocado genome allows analysis of novel avocado genes.</title>
        <authorList>
            <person name="Nath O."/>
            <person name="Fletcher S.J."/>
            <person name="Hayward A."/>
            <person name="Shaw L.M."/>
            <person name="Masouleh A.K."/>
            <person name="Furtado A."/>
            <person name="Henry R.J."/>
            <person name="Mitter N."/>
        </authorList>
    </citation>
    <scope>NUCLEOTIDE SEQUENCE [LARGE SCALE GENOMIC DNA]</scope>
    <source>
        <strain evidence="2">cv. Hass</strain>
    </source>
</reference>
<protein>
    <submittedName>
        <fullName evidence="1">Uncharacterized protein</fullName>
    </submittedName>
</protein>